<dbReference type="AlphaFoldDB" id="A0AAJ1JBY2"/>
<reference evidence="1 2" key="1">
    <citation type="submission" date="2023-03" db="EMBL/GenBank/DDBJ databases">
        <title>WGS of NDM-producing Providencia thailandensis from Ukrainian patients.</title>
        <authorList>
            <person name="Zabicka D."/>
            <person name="Izdebski R."/>
            <person name="Urbanowicz P."/>
            <person name="Biedrzycka M."/>
            <person name="Guzek A."/>
            <person name="Gniadkowski M."/>
        </authorList>
    </citation>
    <scope>NUCLEOTIDE SEQUENCE [LARGE SCALE GENOMIC DNA]</scope>
    <source>
        <strain evidence="1 2">8015-22</strain>
    </source>
</reference>
<gene>
    <name evidence="1" type="ORF">PZS58_00470</name>
</gene>
<dbReference type="EMBL" id="JAREJI010000001">
    <property type="protein sequence ID" value="MDE8768021.1"/>
    <property type="molecule type" value="Genomic_DNA"/>
</dbReference>
<dbReference type="RefSeq" id="WP_223854703.1">
    <property type="nucleotide sequence ID" value="NZ_AP022374.1"/>
</dbReference>
<evidence type="ECO:0000313" key="1">
    <source>
        <dbReference type="EMBL" id="MDE8768021.1"/>
    </source>
</evidence>
<dbReference type="Proteomes" id="UP001163056">
    <property type="component" value="Unassembled WGS sequence"/>
</dbReference>
<protein>
    <submittedName>
        <fullName evidence="1">DUF5329 family protein</fullName>
    </submittedName>
</protein>
<dbReference type="Pfam" id="PF17263">
    <property type="entry name" value="DUF5329"/>
    <property type="match status" value="1"/>
</dbReference>
<comment type="caution">
    <text evidence="1">The sequence shown here is derived from an EMBL/GenBank/DDBJ whole genome shotgun (WGS) entry which is preliminary data.</text>
</comment>
<name>A0AAJ1JBY2_PROST</name>
<sequence length="131" mass="14787">MQSNMTYLVRRFSTVFVLLLGLFVATQALALSPEERTRTEALLTELGKQQNLTFTRNGSEHSATDAESHLRLKLSKTHKRLSTTEQFIDNVASKSSITGEEYQVKDSEGKVTSANQYLHQLLKEKVDTQKP</sequence>
<accession>A0AAJ1JBY2</accession>
<dbReference type="GeneID" id="93520231"/>
<dbReference type="InterPro" id="IPR035242">
    <property type="entry name" value="DUF5329"/>
</dbReference>
<evidence type="ECO:0000313" key="2">
    <source>
        <dbReference type="Proteomes" id="UP001163056"/>
    </source>
</evidence>
<proteinExistence type="predicted"/>
<organism evidence="1 2">
    <name type="scientific">Providencia stuartii</name>
    <dbReference type="NCBI Taxonomy" id="588"/>
    <lineage>
        <taxon>Bacteria</taxon>
        <taxon>Pseudomonadati</taxon>
        <taxon>Pseudomonadota</taxon>
        <taxon>Gammaproteobacteria</taxon>
        <taxon>Enterobacterales</taxon>
        <taxon>Morganellaceae</taxon>
        <taxon>Providencia</taxon>
    </lineage>
</organism>